<dbReference type="Proteomes" id="UP000799766">
    <property type="component" value="Unassembled WGS sequence"/>
</dbReference>
<comment type="subcellular location">
    <subcellularLocation>
        <location evidence="1 8">Nucleus</location>
    </subcellularLocation>
</comment>
<dbReference type="GO" id="GO:0070847">
    <property type="term" value="C:core mediator complex"/>
    <property type="evidence" value="ECO:0007669"/>
    <property type="project" value="TreeGrafter"/>
</dbReference>
<dbReference type="PANTHER" id="PTHR13208">
    <property type="entry name" value="MEDIATOR OF RNA POLYMERASE II TRANSCRIPTION SUBUNIT 4"/>
    <property type="match status" value="1"/>
</dbReference>
<comment type="subunit">
    <text evidence="8">Component of the Mediator complex.</text>
</comment>
<keyword evidence="5 8" id="KW-0804">Transcription</keyword>
<comment type="similarity">
    <text evidence="2 8">Belongs to the Mediator complex subunit 4 family.</text>
</comment>
<evidence type="ECO:0000256" key="6">
    <source>
        <dbReference type="ARBA" id="ARBA00023242"/>
    </source>
</evidence>
<dbReference type="GO" id="GO:0003712">
    <property type="term" value="F:transcription coregulator activity"/>
    <property type="evidence" value="ECO:0007669"/>
    <property type="project" value="InterPro"/>
</dbReference>
<evidence type="ECO:0000256" key="4">
    <source>
        <dbReference type="ARBA" id="ARBA00023015"/>
    </source>
</evidence>
<dbReference type="GO" id="GO:0006357">
    <property type="term" value="P:regulation of transcription by RNA polymerase II"/>
    <property type="evidence" value="ECO:0007669"/>
    <property type="project" value="InterPro"/>
</dbReference>
<evidence type="ECO:0000256" key="1">
    <source>
        <dbReference type="ARBA" id="ARBA00004123"/>
    </source>
</evidence>
<comment type="function">
    <text evidence="8">Component of the Mediator complex, a coactivator involved in the regulated transcription of nearly all RNA polymerase II-dependent genes. Mediator functions as a bridge to convey information from gene-specific regulatory proteins to the basal RNA polymerase II transcription machinery. Mediator is recruited to promoters by direct interactions with regulatory proteins and serves as a scaffold for the assembly of a functional preinitiation complex with RNA polymerase II and the general transcription factors.</text>
</comment>
<dbReference type="OrthoDB" id="1929813at2759"/>
<protein>
    <recommendedName>
        <fullName evidence="3 8">Mediator of RNA polymerase II transcription subunit 4</fullName>
    </recommendedName>
    <alternativeName>
        <fullName evidence="7 8">Mediator complex subunit 4</fullName>
    </alternativeName>
</protein>
<evidence type="ECO:0000256" key="8">
    <source>
        <dbReference type="RuleBase" id="RU364141"/>
    </source>
</evidence>
<keyword evidence="11" id="KW-1185">Reference proteome</keyword>
<dbReference type="InterPro" id="IPR019258">
    <property type="entry name" value="Mediator_Med4"/>
</dbReference>
<feature type="compositionally biased region" description="Basic and acidic residues" evidence="9">
    <location>
        <begin position="161"/>
        <end position="173"/>
    </location>
</feature>
<keyword evidence="6 8" id="KW-0539">Nucleus</keyword>
<organism evidence="10 11">
    <name type="scientific">Lineolata rhizophorae</name>
    <dbReference type="NCBI Taxonomy" id="578093"/>
    <lineage>
        <taxon>Eukaryota</taxon>
        <taxon>Fungi</taxon>
        <taxon>Dikarya</taxon>
        <taxon>Ascomycota</taxon>
        <taxon>Pezizomycotina</taxon>
        <taxon>Dothideomycetes</taxon>
        <taxon>Dothideomycetes incertae sedis</taxon>
        <taxon>Lineolatales</taxon>
        <taxon>Lineolataceae</taxon>
        <taxon>Lineolata</taxon>
    </lineage>
</organism>
<feature type="region of interest" description="Disordered" evidence="9">
    <location>
        <begin position="217"/>
        <end position="301"/>
    </location>
</feature>
<sequence length="301" mass="32954">MEAHLEACFQREEEALNALVDSITSYNPSVSAAQDLLAADEELGRGVELLAAHQSNHAHLQHLRATAAQLEAHLQSSLRLVADTRRDLLAHPPSKPPATGAASARAVPADDLLAYARRVSRYTVPPTFRAKVPPIPGFGADADADKEGGGGAGGAGEGDEPGTHEEEAERARDGAGVAALTAEQREWIQAVNRLPFVPWPSEDVMARGALAHVAQMRAQGRDPAGMTRPLEEAELEARRREEAEERERERRDEDERRRRRDEEEERRRARRGSVAAPPPRRDDRAQAAFFGGLDLYEPDEG</sequence>
<keyword evidence="8" id="KW-0010">Activator</keyword>
<dbReference type="Pfam" id="PF10018">
    <property type="entry name" value="Med4"/>
    <property type="match status" value="1"/>
</dbReference>
<evidence type="ECO:0000256" key="5">
    <source>
        <dbReference type="ARBA" id="ARBA00023163"/>
    </source>
</evidence>
<gene>
    <name evidence="8" type="primary">MED4</name>
    <name evidence="10" type="ORF">BDY21DRAFT_285772</name>
</gene>
<name>A0A6A6P0A8_9PEZI</name>
<evidence type="ECO:0000256" key="9">
    <source>
        <dbReference type="SAM" id="MobiDB-lite"/>
    </source>
</evidence>
<dbReference type="GO" id="GO:0016592">
    <property type="term" value="C:mediator complex"/>
    <property type="evidence" value="ECO:0007669"/>
    <property type="project" value="InterPro"/>
</dbReference>
<evidence type="ECO:0000256" key="7">
    <source>
        <dbReference type="ARBA" id="ARBA00031257"/>
    </source>
</evidence>
<feature type="region of interest" description="Disordered" evidence="9">
    <location>
        <begin position="133"/>
        <end position="177"/>
    </location>
</feature>
<keyword evidence="4 8" id="KW-0805">Transcription regulation</keyword>
<dbReference type="EMBL" id="MU001680">
    <property type="protein sequence ID" value="KAF2457430.1"/>
    <property type="molecule type" value="Genomic_DNA"/>
</dbReference>
<reference evidence="10" key="1">
    <citation type="journal article" date="2020" name="Stud. Mycol.">
        <title>101 Dothideomycetes genomes: a test case for predicting lifestyles and emergence of pathogens.</title>
        <authorList>
            <person name="Haridas S."/>
            <person name="Albert R."/>
            <person name="Binder M."/>
            <person name="Bloem J."/>
            <person name="Labutti K."/>
            <person name="Salamov A."/>
            <person name="Andreopoulos B."/>
            <person name="Baker S."/>
            <person name="Barry K."/>
            <person name="Bills G."/>
            <person name="Bluhm B."/>
            <person name="Cannon C."/>
            <person name="Castanera R."/>
            <person name="Culley D."/>
            <person name="Daum C."/>
            <person name="Ezra D."/>
            <person name="Gonzalez J."/>
            <person name="Henrissat B."/>
            <person name="Kuo A."/>
            <person name="Liang C."/>
            <person name="Lipzen A."/>
            <person name="Lutzoni F."/>
            <person name="Magnuson J."/>
            <person name="Mondo S."/>
            <person name="Nolan M."/>
            <person name="Ohm R."/>
            <person name="Pangilinan J."/>
            <person name="Park H.-J."/>
            <person name="Ramirez L."/>
            <person name="Alfaro M."/>
            <person name="Sun H."/>
            <person name="Tritt A."/>
            <person name="Yoshinaga Y."/>
            <person name="Zwiers L.-H."/>
            <person name="Turgeon B."/>
            <person name="Goodwin S."/>
            <person name="Spatafora J."/>
            <person name="Crous P."/>
            <person name="Grigoriev I."/>
        </authorList>
    </citation>
    <scope>NUCLEOTIDE SEQUENCE</scope>
    <source>
        <strain evidence="10">ATCC 16933</strain>
    </source>
</reference>
<evidence type="ECO:0000256" key="2">
    <source>
        <dbReference type="ARBA" id="ARBA00009626"/>
    </source>
</evidence>
<evidence type="ECO:0000256" key="3">
    <source>
        <dbReference type="ARBA" id="ARBA00020629"/>
    </source>
</evidence>
<evidence type="ECO:0000313" key="10">
    <source>
        <dbReference type="EMBL" id="KAF2457430.1"/>
    </source>
</evidence>
<keyword evidence="10" id="KW-0675">Receptor</keyword>
<feature type="compositionally biased region" description="Basic and acidic residues" evidence="9">
    <location>
        <begin position="229"/>
        <end position="256"/>
    </location>
</feature>
<dbReference type="AlphaFoldDB" id="A0A6A6P0A8"/>
<proteinExistence type="inferred from homology"/>
<dbReference type="PANTHER" id="PTHR13208:SF2">
    <property type="entry name" value="MEDIATOR OF RNA POLYMERASE II TRANSCRIPTION SUBUNIT 4"/>
    <property type="match status" value="1"/>
</dbReference>
<evidence type="ECO:0000313" key="11">
    <source>
        <dbReference type="Proteomes" id="UP000799766"/>
    </source>
</evidence>
<accession>A0A6A6P0A8</accession>